<name>A0A2H0WVX7_9BACT</name>
<feature type="compositionally biased region" description="Low complexity" evidence="17">
    <location>
        <begin position="840"/>
        <end position="856"/>
    </location>
</feature>
<gene>
    <name evidence="21" type="ORF">COT62_00295</name>
</gene>
<dbReference type="GO" id="GO:0006508">
    <property type="term" value="P:proteolysis"/>
    <property type="evidence" value="ECO:0007669"/>
    <property type="project" value="UniProtKB-KW"/>
</dbReference>
<keyword evidence="6" id="KW-0645">Protease</keyword>
<evidence type="ECO:0000256" key="17">
    <source>
        <dbReference type="SAM" id="MobiDB-lite"/>
    </source>
</evidence>
<dbReference type="SUPFAM" id="SSF53955">
    <property type="entry name" value="Lysozyme-like"/>
    <property type="match status" value="1"/>
</dbReference>
<dbReference type="GO" id="GO:0009252">
    <property type="term" value="P:peptidoglycan biosynthetic process"/>
    <property type="evidence" value="ECO:0007669"/>
    <property type="project" value="UniProtKB-KW"/>
</dbReference>
<keyword evidence="10" id="KW-0133">Cell shape</keyword>
<feature type="transmembrane region" description="Helical" evidence="18">
    <location>
        <begin position="20"/>
        <end position="45"/>
    </location>
</feature>
<sequence length="856" mass="95635">MYSSRRMSIRRQYMKQRLIYLALVSLIGCIVVGFIFSFLIFAWYAKDLPSPGKLSQTSGYSTVYYDRDGKTLYEMYKDKNRVPVKFSEMSTYLKQATIAVEDKNFYKHKGISEGGILRAAFNIVFKGRLEGGSTITQQLIKNVLLDARRTPSRKIKEMILAFEVERRYTKDQMLEMYLNEAPYGGSYYGVGTASLGYFGKQPKDLNLVESAIVAGLPQNPPYYSPYIGKNDAWKFRAQDVLRRMREDKYITKEQEKDALKKLEAVRFTSPKLAINAPHFVFFVKDQIEQEYGGKLIEQGVKIKTTLSLEVQKIAEKVVKEEIGKLEDYNVGNGAVVVLDSKTGEILAMVGSYDFNDEKFGKFNAALGLRQPGSSIKPITYALAFEKGYTAATPIMDVKTVFPNQGDKDYIPENYDGKYRGPMQLRFGLGNSINVAAVKLLAMVGIRDFLQKASDMGLGGFAPTDENMARYGLAVTLGGGESTLLDMTCAFTIFANSGLKKEISSYVEVTDFKGKTIYKQVRAKEKKVFSPEVAFLISHILSDNNSRLAVFGPNSYLNIPGKTVAVKTGTTDDKKDNWAIGYTKDITVGVWVGNNDNSAMNPKIASGATGASPIWYRIMGELLKTYHDGIMDKPNKVKTVEIDALFGGLPKEGYPTRSEYFIEGTEPKDVSSYYKKLKISKSNGKLANEVEIKTGNFEEKEFIVITENDPVSTDGKNRWQETINAWEKDQSDSKYHAPTETSDSSSDSVIVSIKNPSDKQTLTSKDVEVKVKITSIEPIKNIKMYLNGQEIKSIDGDNKEINESISLEDGVYELKIIAWNQKDKNGDSTIRFGINKPWDYATPTPASTPTISSSPAD</sequence>
<dbReference type="AlphaFoldDB" id="A0A2H0WVX7"/>
<keyword evidence="5" id="KW-0121">Carboxypeptidase</keyword>
<dbReference type="PANTHER" id="PTHR32282:SF11">
    <property type="entry name" value="PENICILLIN-BINDING PROTEIN 1B"/>
    <property type="match status" value="1"/>
</dbReference>
<feature type="region of interest" description="Disordered" evidence="17">
    <location>
        <begin position="726"/>
        <end position="748"/>
    </location>
</feature>
<proteinExistence type="inferred from homology"/>
<comment type="catalytic activity">
    <reaction evidence="16">
        <text>[GlcNAc-(1-&gt;4)-Mur2Ac(oyl-L-Ala-gamma-D-Glu-L-Lys-D-Ala-D-Ala)](n)-di-trans,octa-cis-undecaprenyl diphosphate + beta-D-GlcNAc-(1-&gt;4)-Mur2Ac(oyl-L-Ala-gamma-D-Glu-L-Lys-D-Ala-D-Ala)-di-trans,octa-cis-undecaprenyl diphosphate = [GlcNAc-(1-&gt;4)-Mur2Ac(oyl-L-Ala-gamma-D-Glu-L-Lys-D-Ala-D-Ala)](n+1)-di-trans,octa-cis-undecaprenyl diphosphate + di-trans,octa-cis-undecaprenyl diphosphate + H(+)</text>
        <dbReference type="Rhea" id="RHEA:23708"/>
        <dbReference type="Rhea" id="RHEA-COMP:9602"/>
        <dbReference type="Rhea" id="RHEA-COMP:9603"/>
        <dbReference type="ChEBI" id="CHEBI:15378"/>
        <dbReference type="ChEBI" id="CHEBI:58405"/>
        <dbReference type="ChEBI" id="CHEBI:60033"/>
        <dbReference type="ChEBI" id="CHEBI:78435"/>
        <dbReference type="EC" id="2.4.99.28"/>
    </reaction>
</comment>
<feature type="compositionally biased region" description="Basic and acidic residues" evidence="17">
    <location>
        <begin position="726"/>
        <end position="736"/>
    </location>
</feature>
<keyword evidence="12 18" id="KW-0472">Membrane</keyword>
<evidence type="ECO:0000256" key="3">
    <source>
        <dbReference type="ARBA" id="ARBA00007739"/>
    </source>
</evidence>
<keyword evidence="11" id="KW-0573">Peptidoglycan synthesis</keyword>
<dbReference type="InterPro" id="IPR050396">
    <property type="entry name" value="Glycosyltr_51/Transpeptidase"/>
</dbReference>
<comment type="similarity">
    <text evidence="3">In the N-terminal section; belongs to the glycosyltransferase 51 family.</text>
</comment>
<reference evidence="22" key="1">
    <citation type="submission" date="2017-09" db="EMBL/GenBank/DDBJ databases">
        <title>Depth-based differentiation of microbial function through sediment-hosted aquifers and enrichment of novel symbionts in the deep terrestrial subsurface.</title>
        <authorList>
            <person name="Probst A.J."/>
            <person name="Ladd B."/>
            <person name="Jarett J.K."/>
            <person name="Geller-Mcgrath D.E."/>
            <person name="Sieber C.M.K."/>
            <person name="Emerson J.B."/>
            <person name="Anantharaman K."/>
            <person name="Thomas B.C."/>
            <person name="Malmstrom R."/>
            <person name="Stieglmeier M."/>
            <person name="Klingl A."/>
            <person name="Woyke T."/>
            <person name="Ryan C.M."/>
            <person name="Banfield J.F."/>
        </authorList>
    </citation>
    <scope>NUCLEOTIDE SEQUENCE [LARGE SCALE GENOMIC DNA]</scope>
</reference>
<organism evidence="21 22">
    <name type="scientific">Candidatus Roizmanbacteria bacterium CG09_land_8_20_14_0_10_41_9</name>
    <dbReference type="NCBI Taxonomy" id="1974850"/>
    <lineage>
        <taxon>Bacteria</taxon>
        <taxon>Candidatus Roizmaniibacteriota</taxon>
    </lineage>
</organism>
<dbReference type="InterPro" id="IPR023346">
    <property type="entry name" value="Lysozyme-like_dom_sf"/>
</dbReference>
<keyword evidence="18" id="KW-0812">Transmembrane</keyword>
<evidence type="ECO:0000256" key="13">
    <source>
        <dbReference type="ARBA" id="ARBA00023268"/>
    </source>
</evidence>
<evidence type="ECO:0000313" key="22">
    <source>
        <dbReference type="Proteomes" id="UP000231198"/>
    </source>
</evidence>
<evidence type="ECO:0000256" key="4">
    <source>
        <dbReference type="ARBA" id="ARBA00022475"/>
    </source>
</evidence>
<comment type="similarity">
    <text evidence="2">In the C-terminal section; belongs to the transpeptidase family.</text>
</comment>
<dbReference type="Pfam" id="PF00912">
    <property type="entry name" value="Transgly"/>
    <property type="match status" value="1"/>
</dbReference>
<dbReference type="GO" id="GO:0030288">
    <property type="term" value="C:outer membrane-bounded periplasmic space"/>
    <property type="evidence" value="ECO:0007669"/>
    <property type="project" value="TreeGrafter"/>
</dbReference>
<comment type="catalytic activity">
    <reaction evidence="15">
        <text>Preferential cleavage: (Ac)2-L-Lys-D-Ala-|-D-Ala. Also transpeptidation of peptidyl-alanyl moieties that are N-acyl substituents of D-alanine.</text>
        <dbReference type="EC" id="3.4.16.4"/>
    </reaction>
</comment>
<evidence type="ECO:0000259" key="20">
    <source>
        <dbReference type="Pfam" id="PF00912"/>
    </source>
</evidence>
<dbReference type="PROSITE" id="PS51257">
    <property type="entry name" value="PROKAR_LIPOPROTEIN"/>
    <property type="match status" value="1"/>
</dbReference>
<keyword evidence="9" id="KW-0378">Hydrolase</keyword>
<dbReference type="InterPro" id="IPR001460">
    <property type="entry name" value="PCN-bd_Tpept"/>
</dbReference>
<dbReference type="InterPro" id="IPR036950">
    <property type="entry name" value="PBP_transglycosylase"/>
</dbReference>
<evidence type="ECO:0000256" key="11">
    <source>
        <dbReference type="ARBA" id="ARBA00022984"/>
    </source>
</evidence>
<accession>A0A2H0WVX7</accession>
<dbReference type="Gene3D" id="1.10.3810.10">
    <property type="entry name" value="Biosynthetic peptidoglycan transglycosylase-like"/>
    <property type="match status" value="1"/>
</dbReference>
<evidence type="ECO:0000259" key="19">
    <source>
        <dbReference type="Pfam" id="PF00905"/>
    </source>
</evidence>
<dbReference type="Pfam" id="PF00905">
    <property type="entry name" value="Transpeptidase"/>
    <property type="match status" value="1"/>
</dbReference>
<evidence type="ECO:0000256" key="18">
    <source>
        <dbReference type="SAM" id="Phobius"/>
    </source>
</evidence>
<keyword evidence="7" id="KW-0328">Glycosyltransferase</keyword>
<evidence type="ECO:0000256" key="2">
    <source>
        <dbReference type="ARBA" id="ARBA00007090"/>
    </source>
</evidence>
<evidence type="ECO:0000256" key="15">
    <source>
        <dbReference type="ARBA" id="ARBA00034000"/>
    </source>
</evidence>
<dbReference type="GO" id="GO:0005886">
    <property type="term" value="C:plasma membrane"/>
    <property type="evidence" value="ECO:0007669"/>
    <property type="project" value="UniProtKB-SubCell"/>
</dbReference>
<comment type="caution">
    <text evidence="21">The sequence shown here is derived from an EMBL/GenBank/DDBJ whole genome shotgun (WGS) entry which is preliminary data.</text>
</comment>
<keyword evidence="8" id="KW-0808">Transferase</keyword>
<dbReference type="InterPro" id="IPR001264">
    <property type="entry name" value="Glyco_trans_51"/>
</dbReference>
<evidence type="ECO:0000256" key="8">
    <source>
        <dbReference type="ARBA" id="ARBA00022679"/>
    </source>
</evidence>
<evidence type="ECO:0000256" key="12">
    <source>
        <dbReference type="ARBA" id="ARBA00023136"/>
    </source>
</evidence>
<evidence type="ECO:0000256" key="9">
    <source>
        <dbReference type="ARBA" id="ARBA00022801"/>
    </source>
</evidence>
<keyword evidence="13" id="KW-0511">Multifunctional enzyme</keyword>
<dbReference type="Proteomes" id="UP000231198">
    <property type="component" value="Unassembled WGS sequence"/>
</dbReference>
<evidence type="ECO:0000256" key="1">
    <source>
        <dbReference type="ARBA" id="ARBA00004236"/>
    </source>
</evidence>
<dbReference type="SUPFAM" id="SSF56601">
    <property type="entry name" value="beta-lactamase/transpeptidase-like"/>
    <property type="match status" value="1"/>
</dbReference>
<dbReference type="FunFam" id="1.10.3810.10:FF:000001">
    <property type="entry name" value="Penicillin-binding protein 1A"/>
    <property type="match status" value="1"/>
</dbReference>
<dbReference type="EMBL" id="PEZG01000009">
    <property type="protein sequence ID" value="PIS16078.1"/>
    <property type="molecule type" value="Genomic_DNA"/>
</dbReference>
<dbReference type="InterPro" id="IPR012338">
    <property type="entry name" value="Beta-lactam/transpept-like"/>
</dbReference>
<evidence type="ECO:0000256" key="10">
    <source>
        <dbReference type="ARBA" id="ARBA00022960"/>
    </source>
</evidence>
<protein>
    <submittedName>
        <fullName evidence="21">Penicillin-binding protein</fullName>
    </submittedName>
</protein>
<keyword evidence="4" id="KW-1003">Cell membrane</keyword>
<dbReference type="PANTHER" id="PTHR32282">
    <property type="entry name" value="BINDING PROTEIN TRANSPEPTIDASE, PUTATIVE-RELATED"/>
    <property type="match status" value="1"/>
</dbReference>
<dbReference type="GO" id="GO:0008658">
    <property type="term" value="F:penicillin binding"/>
    <property type="evidence" value="ECO:0007669"/>
    <property type="project" value="InterPro"/>
</dbReference>
<dbReference type="GO" id="GO:0071555">
    <property type="term" value="P:cell wall organization"/>
    <property type="evidence" value="ECO:0007669"/>
    <property type="project" value="UniProtKB-KW"/>
</dbReference>
<dbReference type="GO" id="GO:0008955">
    <property type="term" value="F:peptidoglycan glycosyltransferase activity"/>
    <property type="evidence" value="ECO:0007669"/>
    <property type="project" value="UniProtKB-EC"/>
</dbReference>
<keyword evidence="18" id="KW-1133">Transmembrane helix</keyword>
<evidence type="ECO:0000256" key="14">
    <source>
        <dbReference type="ARBA" id="ARBA00023316"/>
    </source>
</evidence>
<evidence type="ECO:0000256" key="6">
    <source>
        <dbReference type="ARBA" id="ARBA00022670"/>
    </source>
</evidence>
<dbReference type="GO" id="GO:0009002">
    <property type="term" value="F:serine-type D-Ala-D-Ala carboxypeptidase activity"/>
    <property type="evidence" value="ECO:0007669"/>
    <property type="project" value="UniProtKB-EC"/>
</dbReference>
<feature type="domain" description="Glycosyl transferase family 51" evidence="20">
    <location>
        <begin position="69"/>
        <end position="244"/>
    </location>
</feature>
<dbReference type="GO" id="GO:0008360">
    <property type="term" value="P:regulation of cell shape"/>
    <property type="evidence" value="ECO:0007669"/>
    <property type="project" value="UniProtKB-KW"/>
</dbReference>
<feature type="region of interest" description="Disordered" evidence="17">
    <location>
        <begin position="835"/>
        <end position="856"/>
    </location>
</feature>
<keyword evidence="14" id="KW-0961">Cell wall biogenesis/degradation</keyword>
<feature type="domain" description="Penicillin-binding protein transpeptidase" evidence="19">
    <location>
        <begin position="333"/>
        <end position="614"/>
    </location>
</feature>
<evidence type="ECO:0000256" key="5">
    <source>
        <dbReference type="ARBA" id="ARBA00022645"/>
    </source>
</evidence>
<evidence type="ECO:0000256" key="7">
    <source>
        <dbReference type="ARBA" id="ARBA00022676"/>
    </source>
</evidence>
<evidence type="ECO:0000313" key="21">
    <source>
        <dbReference type="EMBL" id="PIS16078.1"/>
    </source>
</evidence>
<dbReference type="Gene3D" id="3.40.710.10">
    <property type="entry name" value="DD-peptidase/beta-lactamase superfamily"/>
    <property type="match status" value="1"/>
</dbReference>
<comment type="subcellular location">
    <subcellularLocation>
        <location evidence="1">Cell membrane</location>
    </subcellularLocation>
</comment>
<evidence type="ECO:0000256" key="16">
    <source>
        <dbReference type="ARBA" id="ARBA00049902"/>
    </source>
</evidence>